<keyword evidence="1" id="KW-0472">Membrane</keyword>
<dbReference type="EMBL" id="KN716461">
    <property type="protein sequence ID" value="KJH44586.1"/>
    <property type="molecule type" value="Genomic_DNA"/>
</dbReference>
<dbReference type="AlphaFoldDB" id="A0A0D8XQD7"/>
<proteinExistence type="predicted"/>
<feature type="transmembrane region" description="Helical" evidence="1">
    <location>
        <begin position="12"/>
        <end position="31"/>
    </location>
</feature>
<protein>
    <submittedName>
        <fullName evidence="2">Uncharacterized protein</fullName>
    </submittedName>
</protein>
<evidence type="ECO:0000313" key="2">
    <source>
        <dbReference type="EMBL" id="KJH44586.1"/>
    </source>
</evidence>
<keyword evidence="1" id="KW-0812">Transmembrane</keyword>
<dbReference type="OrthoDB" id="5875488at2759"/>
<sequence>MEWTLSRDAYAFDFVGIVGIIEAVWILAFGFDQLLMKELNEFSKNCVNLNEMKCLVGLGDAFNRQISCKDRCIRIYQRTLARVGFDDAKLRELLEKQRPLGTIKDICWFKIFTWSHREQKTEMNNERF</sequence>
<evidence type="ECO:0000313" key="3">
    <source>
        <dbReference type="Proteomes" id="UP000053766"/>
    </source>
</evidence>
<reference evidence="2 3" key="1">
    <citation type="submission" date="2013-11" db="EMBL/GenBank/DDBJ databases">
        <title>Draft genome of the bovine lungworm Dictyocaulus viviparus.</title>
        <authorList>
            <person name="Mitreva M."/>
        </authorList>
    </citation>
    <scope>NUCLEOTIDE SEQUENCE [LARGE SCALE GENOMIC DNA]</scope>
    <source>
        <strain evidence="2 3">HannoverDv2000</strain>
    </source>
</reference>
<gene>
    <name evidence="2" type="ORF">DICVIV_09373</name>
</gene>
<accession>A0A0D8XQD7</accession>
<evidence type="ECO:0000256" key="1">
    <source>
        <dbReference type="SAM" id="Phobius"/>
    </source>
</evidence>
<name>A0A0D8XQD7_DICVI</name>
<dbReference type="Proteomes" id="UP000053766">
    <property type="component" value="Unassembled WGS sequence"/>
</dbReference>
<keyword evidence="3" id="KW-1185">Reference proteome</keyword>
<organism evidence="2 3">
    <name type="scientific">Dictyocaulus viviparus</name>
    <name type="common">Bovine lungworm</name>
    <dbReference type="NCBI Taxonomy" id="29172"/>
    <lineage>
        <taxon>Eukaryota</taxon>
        <taxon>Metazoa</taxon>
        <taxon>Ecdysozoa</taxon>
        <taxon>Nematoda</taxon>
        <taxon>Chromadorea</taxon>
        <taxon>Rhabditida</taxon>
        <taxon>Rhabditina</taxon>
        <taxon>Rhabditomorpha</taxon>
        <taxon>Strongyloidea</taxon>
        <taxon>Metastrongylidae</taxon>
        <taxon>Dictyocaulus</taxon>
    </lineage>
</organism>
<reference evidence="3" key="2">
    <citation type="journal article" date="2016" name="Sci. Rep.">
        <title>Dictyocaulus viviparus genome, variome and transcriptome elucidate lungworm biology and support future intervention.</title>
        <authorList>
            <person name="McNulty S.N."/>
            <person name="Strube C."/>
            <person name="Rosa B.A."/>
            <person name="Martin J.C."/>
            <person name="Tyagi R."/>
            <person name="Choi Y.J."/>
            <person name="Wang Q."/>
            <person name="Hallsworth Pepin K."/>
            <person name="Zhang X."/>
            <person name="Ozersky P."/>
            <person name="Wilson R.K."/>
            <person name="Sternberg P.W."/>
            <person name="Gasser R.B."/>
            <person name="Mitreva M."/>
        </authorList>
    </citation>
    <scope>NUCLEOTIDE SEQUENCE [LARGE SCALE GENOMIC DNA]</scope>
    <source>
        <strain evidence="3">HannoverDv2000</strain>
    </source>
</reference>
<keyword evidence="1" id="KW-1133">Transmembrane helix</keyword>